<dbReference type="Pfam" id="PF05879">
    <property type="entry name" value="RHD3_GTPase"/>
    <property type="match status" value="1"/>
</dbReference>
<name>A0A422PPB8_9TRYP</name>
<evidence type="ECO:0000256" key="6">
    <source>
        <dbReference type="ARBA" id="ARBA00023134"/>
    </source>
</evidence>
<evidence type="ECO:0000259" key="11">
    <source>
        <dbReference type="PROSITE" id="PS51715"/>
    </source>
</evidence>
<dbReference type="RefSeq" id="XP_029228809.1">
    <property type="nucleotide sequence ID" value="XM_029371080.1"/>
</dbReference>
<keyword evidence="3 8" id="KW-0378">Hydrolase</keyword>
<comment type="subcellular location">
    <subcellularLocation>
        <location evidence="8">Endoplasmic reticulum membrane</location>
        <topology evidence="8">Multi-pass membrane protein</topology>
    </subcellularLocation>
</comment>
<protein>
    <recommendedName>
        <fullName evidence="8">Protein SEY1 homolog</fullName>
        <ecNumber evidence="8">3.6.5.-</ecNumber>
    </recommendedName>
</protein>
<feature type="compositionally biased region" description="Polar residues" evidence="9">
    <location>
        <begin position="840"/>
        <end position="850"/>
    </location>
</feature>
<keyword evidence="2 8" id="KW-0547">Nucleotide-binding</keyword>
<evidence type="ECO:0000256" key="7">
    <source>
        <dbReference type="ARBA" id="ARBA00023136"/>
    </source>
</evidence>
<gene>
    <name evidence="12" type="ORF">Tco025E_04168</name>
</gene>
<feature type="binding site" evidence="8">
    <location>
        <begin position="59"/>
        <end position="66"/>
    </location>
    <ligand>
        <name>GTP</name>
        <dbReference type="ChEBI" id="CHEBI:37565"/>
    </ligand>
</feature>
<evidence type="ECO:0000256" key="1">
    <source>
        <dbReference type="ARBA" id="ARBA00022692"/>
    </source>
</evidence>
<comment type="function">
    <text evidence="8">Probable GTP-binding protein that may be involved in cell development.</text>
</comment>
<keyword evidence="6 8" id="KW-0342">GTP-binding</keyword>
<organism evidence="12 13">
    <name type="scientific">Trypanosoma conorhini</name>
    <dbReference type="NCBI Taxonomy" id="83891"/>
    <lineage>
        <taxon>Eukaryota</taxon>
        <taxon>Discoba</taxon>
        <taxon>Euglenozoa</taxon>
        <taxon>Kinetoplastea</taxon>
        <taxon>Metakinetoplastina</taxon>
        <taxon>Trypanosomatida</taxon>
        <taxon>Trypanosomatidae</taxon>
        <taxon>Trypanosoma</taxon>
    </lineage>
</organism>
<dbReference type="GO" id="GO:0005789">
    <property type="term" value="C:endoplasmic reticulum membrane"/>
    <property type="evidence" value="ECO:0007669"/>
    <property type="project" value="UniProtKB-SubCell"/>
</dbReference>
<dbReference type="InterPro" id="IPR027417">
    <property type="entry name" value="P-loop_NTPase"/>
</dbReference>
<proteinExistence type="inferred from homology"/>
<sequence length="879" mass="98534">MAAFAGGDRACEAHLIDDEGHLLPVKDIQAYLCTALGAADVGDALHRVGINYHVVGVLGGQSSGKSTLLNCLFRTRFQTMDETKWRGQTTKGAFIARAAFEVPGGGGGGGDGEADAAAPATVATGVGASSPVFVVDFEGTDGLERGEDQSFERQLSLFALSLADTLIINMWTVDVGRFNAANMSLLRTIFEVNLQLFSHDSYTREEKPTLLIVLRDFTEADTTLYFKTVRQSFDKIWDNIVKPEAFQDSTIDVLFDLRYHVLPHFKLQRDAFDQAAANFRQWFYLPKCEQYLFHSHGMFRGVPLDGIPSYLTSCWEMIRASKDLDIPTQREMLARHRCAEVRNSILQFFTETCRGYTESLRRGELVSRLTDALEREIVEQLSAFHTQTRLYKADIVQSAEVALGEELLKAELKVLGEYAKHIASKVLVELDTTVSESVDRTLRWMLQQAQTIPMLAANKGEDGEGEGYAPNERGFGGAYPNEAVLTDNEKCHALVYDFWRRLCRALQAEMALLYRNSDHQPQGQAHVSRFYDRYASLIAEDPALQEGVGHAVFDAVAQKVSRRFASMAENAAETIHQAFENALNRKLDGTVRFFNTTKALQRSEPQARQAGLVLLDCLLYYRMKIVTDSAAAAQEGSEHLDRVSRLLLDERRKLLVRENSAERKFFLHYTTISEFPRYPTEVPVAEPDSAVTLEDAVDRDCVLLSQQAVQRVFDVYTQKCEFTMQVQLRSIESEKQHLPFWVLPMMLLLGWNELMYVLSSPTLLILVIIFVVIFFRQTLVSQWAIFEETAPSSVVVALHFVFRQLQKMYDGLVPRSPDAVASRTARYRDPTSLPDVTASAVETSSPSTAATDPAMLPSFAASATLKRRTNNEEAGTQRD</sequence>
<dbReference type="InterPro" id="IPR030386">
    <property type="entry name" value="G_GB1_RHD3_dom"/>
</dbReference>
<keyword evidence="13" id="KW-1185">Reference proteome</keyword>
<feature type="topological domain" description="Cytoplasmic" evidence="8">
    <location>
        <begin position="1"/>
        <end position="737"/>
    </location>
</feature>
<dbReference type="PANTHER" id="PTHR45923:SF2">
    <property type="entry name" value="PROTEIN SEY1"/>
    <property type="match status" value="1"/>
</dbReference>
<dbReference type="EMBL" id="MKKU01000208">
    <property type="protein sequence ID" value="RNF19357.1"/>
    <property type="molecule type" value="Genomic_DNA"/>
</dbReference>
<dbReference type="GO" id="GO:0016320">
    <property type="term" value="P:endoplasmic reticulum membrane fusion"/>
    <property type="evidence" value="ECO:0007669"/>
    <property type="project" value="TreeGrafter"/>
</dbReference>
<comment type="similarity">
    <text evidence="8">Belongs to the TRAFAC class dynamin-like GTPase superfamily. GB1/RHD3 GTPase family. RHD3 subfamily.</text>
</comment>
<dbReference type="GeneID" id="40317779"/>
<feature type="topological domain" description="Cytoplasmic" evidence="8">
    <location>
        <begin position="783"/>
        <end position="879"/>
    </location>
</feature>
<dbReference type="PANTHER" id="PTHR45923">
    <property type="entry name" value="PROTEIN SEY1"/>
    <property type="match status" value="1"/>
</dbReference>
<evidence type="ECO:0000313" key="12">
    <source>
        <dbReference type="EMBL" id="RNF19357.1"/>
    </source>
</evidence>
<dbReference type="AlphaFoldDB" id="A0A422PPB8"/>
<evidence type="ECO:0000256" key="5">
    <source>
        <dbReference type="ARBA" id="ARBA00022989"/>
    </source>
</evidence>
<dbReference type="InterPro" id="IPR046758">
    <property type="entry name" value="Sey1/RHD3-like_3HB"/>
</dbReference>
<keyword evidence="1 8" id="KW-0812">Transmembrane</keyword>
<feature type="region of interest" description="Disordered" evidence="9">
    <location>
        <begin position="823"/>
        <end position="879"/>
    </location>
</feature>
<dbReference type="InterPro" id="IPR008803">
    <property type="entry name" value="RHD3/Sey1"/>
</dbReference>
<dbReference type="CDD" id="cd01851">
    <property type="entry name" value="GBP"/>
    <property type="match status" value="1"/>
</dbReference>
<keyword evidence="5 8" id="KW-1133">Transmembrane helix</keyword>
<dbReference type="GO" id="GO:0005525">
    <property type="term" value="F:GTP binding"/>
    <property type="evidence" value="ECO:0007669"/>
    <property type="project" value="UniProtKB-UniRule"/>
</dbReference>
<evidence type="ECO:0000313" key="13">
    <source>
        <dbReference type="Proteomes" id="UP000284403"/>
    </source>
</evidence>
<evidence type="ECO:0000256" key="2">
    <source>
        <dbReference type="ARBA" id="ARBA00022741"/>
    </source>
</evidence>
<comment type="caution">
    <text evidence="12">The sequence shown here is derived from an EMBL/GenBank/DDBJ whole genome shotgun (WGS) entry which is preliminary data.</text>
</comment>
<evidence type="ECO:0000256" key="10">
    <source>
        <dbReference type="SAM" id="Phobius"/>
    </source>
</evidence>
<dbReference type="Pfam" id="PF20428">
    <property type="entry name" value="Sey1_3HB"/>
    <property type="match status" value="1"/>
</dbReference>
<evidence type="ECO:0000256" key="4">
    <source>
        <dbReference type="ARBA" id="ARBA00022824"/>
    </source>
</evidence>
<evidence type="ECO:0000256" key="9">
    <source>
        <dbReference type="SAM" id="MobiDB-lite"/>
    </source>
</evidence>
<dbReference type="EC" id="3.6.5.-" evidence="8"/>
<dbReference type="PROSITE" id="PS51715">
    <property type="entry name" value="G_GB1_RHD3"/>
    <property type="match status" value="1"/>
</dbReference>
<dbReference type="OrthoDB" id="1597724at2759"/>
<dbReference type="Proteomes" id="UP000284403">
    <property type="component" value="Unassembled WGS sequence"/>
</dbReference>
<dbReference type="GO" id="GO:0003924">
    <property type="term" value="F:GTPase activity"/>
    <property type="evidence" value="ECO:0007669"/>
    <property type="project" value="UniProtKB-UniRule"/>
</dbReference>
<feature type="compositionally biased region" description="Basic and acidic residues" evidence="9">
    <location>
        <begin position="869"/>
        <end position="879"/>
    </location>
</feature>
<dbReference type="HAMAP" id="MF_03109">
    <property type="entry name" value="Sey1"/>
    <property type="match status" value="1"/>
</dbReference>
<feature type="transmembrane region" description="Helical" evidence="10">
    <location>
        <begin position="754"/>
        <end position="775"/>
    </location>
</feature>
<dbReference type="Gene3D" id="3.40.50.300">
    <property type="entry name" value="P-loop containing nucleotide triphosphate hydrolases"/>
    <property type="match status" value="1"/>
</dbReference>
<keyword evidence="7 8" id="KW-0472">Membrane</keyword>
<keyword evidence="4 8" id="KW-0256">Endoplasmic reticulum</keyword>
<feature type="domain" description="GB1/RHD3-type G" evidence="11">
    <location>
        <begin position="49"/>
        <end position="296"/>
    </location>
</feature>
<reference evidence="12 13" key="1">
    <citation type="journal article" date="2018" name="BMC Genomics">
        <title>Genomic comparison of Trypanosoma conorhini and Trypanosoma rangeli to Trypanosoma cruzi strains of high and low virulence.</title>
        <authorList>
            <person name="Bradwell K.R."/>
            <person name="Koparde V.N."/>
            <person name="Matveyev A.V."/>
            <person name="Serrano M.G."/>
            <person name="Alves J.M."/>
            <person name="Parikh H."/>
            <person name="Huang B."/>
            <person name="Lee V."/>
            <person name="Espinosa-Alvarez O."/>
            <person name="Ortiz P.A."/>
            <person name="Costa-Martins A.G."/>
            <person name="Teixeira M.M."/>
            <person name="Buck G.A."/>
        </authorList>
    </citation>
    <scope>NUCLEOTIDE SEQUENCE [LARGE SCALE GENOMIC DNA]</scope>
    <source>
        <strain evidence="12 13">025E</strain>
    </source>
</reference>
<evidence type="ECO:0000256" key="3">
    <source>
        <dbReference type="ARBA" id="ARBA00022801"/>
    </source>
</evidence>
<dbReference type="SUPFAM" id="SSF52540">
    <property type="entry name" value="P-loop containing nucleoside triphosphate hydrolases"/>
    <property type="match status" value="1"/>
</dbReference>
<evidence type="ECO:0000256" key="8">
    <source>
        <dbReference type="HAMAP-Rule" id="MF_03109"/>
    </source>
</evidence>
<feature type="topological domain" description="Lumenal" evidence="8">
    <location>
        <begin position="759"/>
        <end position="761"/>
    </location>
</feature>
<accession>A0A422PPB8</accession>